<name>W7TPJ3_9STRA</name>
<feature type="transmembrane region" description="Helical" evidence="3">
    <location>
        <begin position="12"/>
        <end position="32"/>
    </location>
</feature>
<feature type="compositionally biased region" description="Polar residues" evidence="2">
    <location>
        <begin position="56"/>
        <end position="67"/>
    </location>
</feature>
<dbReference type="EMBL" id="AZIL01000356">
    <property type="protein sequence ID" value="EWM27952.1"/>
    <property type="molecule type" value="Genomic_DNA"/>
</dbReference>
<reference evidence="5 6" key="1">
    <citation type="journal article" date="2014" name="Mol. Plant">
        <title>Chromosome Scale Genome Assembly and Transcriptome Profiling of Nannochloropsis gaditana in Nitrogen Depletion.</title>
        <authorList>
            <person name="Corteggiani Carpinelli E."/>
            <person name="Telatin A."/>
            <person name="Vitulo N."/>
            <person name="Forcato C."/>
            <person name="D'Angelo M."/>
            <person name="Schiavon R."/>
            <person name="Vezzi A."/>
            <person name="Giacometti G.M."/>
            <person name="Morosinotto T."/>
            <person name="Valle G."/>
        </authorList>
    </citation>
    <scope>NUCLEOTIDE SEQUENCE [LARGE SCALE GENOMIC DNA]</scope>
    <source>
        <strain evidence="5 6">B-31</strain>
    </source>
</reference>
<dbReference type="InterPro" id="IPR050154">
    <property type="entry name" value="UbiB_kinase"/>
</dbReference>
<organism evidence="5 6">
    <name type="scientific">Nannochloropsis gaditana</name>
    <dbReference type="NCBI Taxonomy" id="72520"/>
    <lineage>
        <taxon>Eukaryota</taxon>
        <taxon>Sar</taxon>
        <taxon>Stramenopiles</taxon>
        <taxon>Ochrophyta</taxon>
        <taxon>Eustigmatophyceae</taxon>
        <taxon>Eustigmatales</taxon>
        <taxon>Monodopsidaceae</taxon>
        <taxon>Nannochloropsis</taxon>
    </lineage>
</organism>
<dbReference type="OrthoDB" id="427480at2759"/>
<evidence type="ECO:0000313" key="6">
    <source>
        <dbReference type="Proteomes" id="UP000019335"/>
    </source>
</evidence>
<dbReference type="InterPro" id="IPR004147">
    <property type="entry name" value="ABC1_dom"/>
</dbReference>
<feature type="region of interest" description="Disordered" evidence="2">
    <location>
        <begin position="41"/>
        <end position="75"/>
    </location>
</feature>
<dbReference type="PANTHER" id="PTHR10566:SF117">
    <property type="entry name" value="UNUSUAL PROTEIN KINASE-RELATED"/>
    <property type="match status" value="1"/>
</dbReference>
<keyword evidence="5" id="KW-0418">Kinase</keyword>
<evidence type="ECO:0000259" key="4">
    <source>
        <dbReference type="PROSITE" id="PS50011"/>
    </source>
</evidence>
<dbReference type="InterPro" id="IPR000719">
    <property type="entry name" value="Prot_kinase_dom"/>
</dbReference>
<keyword evidence="3" id="KW-0472">Membrane</keyword>
<evidence type="ECO:0000256" key="3">
    <source>
        <dbReference type="SAM" id="Phobius"/>
    </source>
</evidence>
<sequence length="835" mass="91064">MGILHISRTERLFQVLAAALVVCGALVHGFLLPTSSRVSSSRTALGATTLPPPTNRPSTAAGPSNVPNARVSGSRAAMSEQMRQVREDMEKDENVQLLLQGLRGQALNDDNSAAAGTNMLIVEMDEGTGEDVLPLTYQPAKLEAYFAKRPAAVRKRLFQILSISSGFLAQVAFDAATNNLEKNEVKRAGQLRDIITSLGPFSIKLGQALSIRPDILSPRAMVELQKLCDKVPSYDNALAMATIEKELGKPVDELFSELTKDPVAAASLGQVYKGKLRTTGEEVAVKVQRPFVLETVSLDLYLIRNLGLQLRKFPFLKDRTDLVALLDEFASRFYDELDYVTECQNGIMMHADMASIEQVVVPLPFPEYCSRKVHVAQWIDGEKLSQSTASDVQDLVNVGVVAYLTQLLETGRFHADPHPGNLIRTPEGKLCILDFGLQCEVTEDQRYGMIEAISHLVHRDYTRIGEDFQTLDFIPKGTDLTPIIPALSKVFDAALAGGGAKSINFQDLSADLAEITFKYPFRIPPYFALIIRAIGVLEGIALVGNPGFAIVDEAYPYISKRLLTDESPRLRAALKYMIYGKEGVFDVDRLIDLLQAFEALEAVNQYETLGVQNGRAGASMSPAAALAEAGNTNSVRDALRFFFSPEGQFFREFLLDETVKGVDAVSREGLRQVATSIGFKGPLVPPVLKAMVPPLSKKDRKVVENVQKLLDFFLGVGSADLLSTGNGNGNGPMFSPTFGFAPGLRGNRGNSVGLVGGLLSNALPVLRGRGQQTREQLELARELAPVLRELAPQMRQYGLQVVGKLTDRVASRILRFTREQLLGPDPSRSGKVGSS</sequence>
<evidence type="ECO:0000256" key="2">
    <source>
        <dbReference type="SAM" id="MobiDB-lite"/>
    </source>
</evidence>
<gene>
    <name evidence="5" type="ORF">Naga_100008g83</name>
</gene>
<dbReference type="Proteomes" id="UP000019335">
    <property type="component" value="Chromosome 5"/>
</dbReference>
<dbReference type="PANTHER" id="PTHR10566">
    <property type="entry name" value="CHAPERONE-ACTIVITY OF BC1 COMPLEX CABC1 -RELATED"/>
    <property type="match status" value="1"/>
</dbReference>
<comment type="similarity">
    <text evidence="1">Belongs to the protein kinase superfamily. ADCK protein kinase family.</text>
</comment>
<dbReference type="CDD" id="cd05121">
    <property type="entry name" value="ABC1_ADCK3-like"/>
    <property type="match status" value="1"/>
</dbReference>
<keyword evidence="5" id="KW-0808">Transferase</keyword>
<dbReference type="Gene3D" id="1.10.510.10">
    <property type="entry name" value="Transferase(Phosphotransferase) domain 1"/>
    <property type="match status" value="1"/>
</dbReference>
<dbReference type="AlphaFoldDB" id="W7TPJ3"/>
<feature type="domain" description="Protein kinase" evidence="4">
    <location>
        <begin position="257"/>
        <end position="585"/>
    </location>
</feature>
<keyword evidence="3" id="KW-1133">Transmembrane helix</keyword>
<comment type="caution">
    <text evidence="5">The sequence shown here is derived from an EMBL/GenBank/DDBJ whole genome shotgun (WGS) entry which is preliminary data.</text>
</comment>
<dbReference type="GO" id="GO:0005524">
    <property type="term" value="F:ATP binding"/>
    <property type="evidence" value="ECO:0007669"/>
    <property type="project" value="InterPro"/>
</dbReference>
<dbReference type="Pfam" id="PF03109">
    <property type="entry name" value="ABC1"/>
    <property type="match status" value="1"/>
</dbReference>
<evidence type="ECO:0000313" key="5">
    <source>
        <dbReference type="EMBL" id="EWM27952.1"/>
    </source>
</evidence>
<protein>
    <submittedName>
        <fullName evidence="5">AarF domain-containing protein kinase</fullName>
    </submittedName>
</protein>
<keyword evidence="3" id="KW-0812">Transmembrane</keyword>
<dbReference type="GO" id="GO:0004672">
    <property type="term" value="F:protein kinase activity"/>
    <property type="evidence" value="ECO:0007669"/>
    <property type="project" value="InterPro"/>
</dbReference>
<proteinExistence type="inferred from homology"/>
<keyword evidence="6" id="KW-1185">Reference proteome</keyword>
<evidence type="ECO:0000256" key="1">
    <source>
        <dbReference type="ARBA" id="ARBA00009670"/>
    </source>
</evidence>
<dbReference type="SUPFAM" id="SSF56112">
    <property type="entry name" value="Protein kinase-like (PK-like)"/>
    <property type="match status" value="1"/>
</dbReference>
<accession>W7TPJ3</accession>
<dbReference type="InterPro" id="IPR011009">
    <property type="entry name" value="Kinase-like_dom_sf"/>
</dbReference>
<dbReference type="PROSITE" id="PS50011">
    <property type="entry name" value="PROTEIN_KINASE_DOM"/>
    <property type="match status" value="1"/>
</dbReference>